<gene>
    <name evidence="1" type="ORF">EVAR_94976_1</name>
</gene>
<proteinExistence type="predicted"/>
<dbReference type="EMBL" id="BGZK01000229">
    <property type="protein sequence ID" value="GBP30131.1"/>
    <property type="molecule type" value="Genomic_DNA"/>
</dbReference>
<comment type="caution">
    <text evidence="1">The sequence shown here is derived from an EMBL/GenBank/DDBJ whole genome shotgun (WGS) entry which is preliminary data.</text>
</comment>
<sequence>MAEHENEQRNGENCDTIPFWLEDISKKIKETHIWNTNSEASTMLTDHNAFLEDLRTENKRLNAFGLKLSALTQFQKNANDLVINSMITSELTA</sequence>
<evidence type="ECO:0000313" key="1">
    <source>
        <dbReference type="EMBL" id="GBP30131.1"/>
    </source>
</evidence>
<evidence type="ECO:0000313" key="2">
    <source>
        <dbReference type="Proteomes" id="UP000299102"/>
    </source>
</evidence>
<dbReference type="OrthoDB" id="304622at2759"/>
<organism evidence="1 2">
    <name type="scientific">Eumeta variegata</name>
    <name type="common">Bagworm moth</name>
    <name type="synonym">Eumeta japonica</name>
    <dbReference type="NCBI Taxonomy" id="151549"/>
    <lineage>
        <taxon>Eukaryota</taxon>
        <taxon>Metazoa</taxon>
        <taxon>Ecdysozoa</taxon>
        <taxon>Arthropoda</taxon>
        <taxon>Hexapoda</taxon>
        <taxon>Insecta</taxon>
        <taxon>Pterygota</taxon>
        <taxon>Neoptera</taxon>
        <taxon>Endopterygota</taxon>
        <taxon>Lepidoptera</taxon>
        <taxon>Glossata</taxon>
        <taxon>Ditrysia</taxon>
        <taxon>Tineoidea</taxon>
        <taxon>Psychidae</taxon>
        <taxon>Oiketicinae</taxon>
        <taxon>Eumeta</taxon>
    </lineage>
</organism>
<reference evidence="1 2" key="1">
    <citation type="journal article" date="2019" name="Commun. Biol.">
        <title>The bagworm genome reveals a unique fibroin gene that provides high tensile strength.</title>
        <authorList>
            <person name="Kono N."/>
            <person name="Nakamura H."/>
            <person name="Ohtoshi R."/>
            <person name="Tomita M."/>
            <person name="Numata K."/>
            <person name="Arakawa K."/>
        </authorList>
    </citation>
    <scope>NUCLEOTIDE SEQUENCE [LARGE SCALE GENOMIC DNA]</scope>
</reference>
<accession>A0A4C1UUH8</accession>
<dbReference type="AlphaFoldDB" id="A0A4C1UUH8"/>
<dbReference type="Proteomes" id="UP000299102">
    <property type="component" value="Unassembled WGS sequence"/>
</dbReference>
<protein>
    <submittedName>
        <fullName evidence="1">Uncharacterized protein</fullName>
    </submittedName>
</protein>
<name>A0A4C1UUH8_EUMVA</name>
<keyword evidence="2" id="KW-1185">Reference proteome</keyword>